<evidence type="ECO:0000256" key="3">
    <source>
        <dbReference type="ARBA" id="ARBA00023002"/>
    </source>
</evidence>
<organism evidence="6 7">
    <name type="scientific">[Mycobacterium] wendilense</name>
    <dbReference type="NCBI Taxonomy" id="3064284"/>
    <lineage>
        <taxon>Bacteria</taxon>
        <taxon>Bacillati</taxon>
        <taxon>Actinomycetota</taxon>
        <taxon>Actinomycetes</taxon>
        <taxon>Mycobacteriales</taxon>
        <taxon>Mycobacteriaceae</taxon>
        <taxon>Mycolicibacter</taxon>
    </lineage>
</organism>
<accession>A0ABN9P516</accession>
<evidence type="ECO:0000256" key="4">
    <source>
        <dbReference type="ARBA" id="ARBA00023033"/>
    </source>
</evidence>
<keyword evidence="3 6" id="KW-0560">Oxidoreductase</keyword>
<dbReference type="EC" id="1.-.-.-" evidence="6"/>
<evidence type="ECO:0000313" key="7">
    <source>
        <dbReference type="Proteomes" id="UP001190466"/>
    </source>
</evidence>
<evidence type="ECO:0000256" key="1">
    <source>
        <dbReference type="ARBA" id="ARBA00022630"/>
    </source>
</evidence>
<dbReference type="InterPro" id="IPR050172">
    <property type="entry name" value="SsuD_RutA_monooxygenase"/>
</dbReference>
<keyword evidence="2" id="KW-0288">FMN</keyword>
<dbReference type="Pfam" id="PF00296">
    <property type="entry name" value="Bac_luciferase"/>
    <property type="match status" value="1"/>
</dbReference>
<name>A0ABN9P516_9MYCO</name>
<dbReference type="RefSeq" id="WP_316510542.1">
    <property type="nucleotide sequence ID" value="NZ_OY726395.1"/>
</dbReference>
<evidence type="ECO:0000256" key="2">
    <source>
        <dbReference type="ARBA" id="ARBA00022643"/>
    </source>
</evidence>
<gene>
    <name evidence="6" type="ORF">MU0050_003184</name>
</gene>
<dbReference type="GO" id="GO:0016491">
    <property type="term" value="F:oxidoreductase activity"/>
    <property type="evidence" value="ECO:0007669"/>
    <property type="project" value="UniProtKB-KW"/>
</dbReference>
<keyword evidence="4" id="KW-0503">Monooxygenase</keyword>
<sequence length="289" mass="30768">MDVGLHALGVGSGAERTVIDAVAAAAERAGFSTLWSGERVVMVDEFASRYPYSDDGVGPVPVDTDWLDPFITLSFAAAATTRIGLATGVLVLPEHNPVAIAKRAASLDKLCAGRLALGVGFGWVREEFDAIGVPFARRAARTAEYVAAMRELWRSDVASFDGEFVQFHDVRVNPKPRNRTLPIVLGGNSESALEQAAQWADGWYGFALADVEEAAAAASALRARLRAAGREPGDLRLCASLRAPMPGDARRLADAGFDEMVLVASPPFDPIAAEAWVGELAGQWIGPRH</sequence>
<keyword evidence="1" id="KW-0285">Flavoprotein</keyword>
<dbReference type="InterPro" id="IPR019921">
    <property type="entry name" value="Lucif-like_OxRdtase_Rv2161c"/>
</dbReference>
<evidence type="ECO:0000259" key="5">
    <source>
        <dbReference type="Pfam" id="PF00296"/>
    </source>
</evidence>
<dbReference type="Gene3D" id="3.20.20.30">
    <property type="entry name" value="Luciferase-like domain"/>
    <property type="match status" value="1"/>
</dbReference>
<dbReference type="NCBIfam" id="TIGR03619">
    <property type="entry name" value="F420_Rv2161c"/>
    <property type="match status" value="1"/>
</dbReference>
<evidence type="ECO:0000313" key="6">
    <source>
        <dbReference type="EMBL" id="CAJ1584441.1"/>
    </source>
</evidence>
<dbReference type="InterPro" id="IPR011251">
    <property type="entry name" value="Luciferase-like_dom"/>
</dbReference>
<keyword evidence="7" id="KW-1185">Reference proteome</keyword>
<dbReference type="SUPFAM" id="SSF51679">
    <property type="entry name" value="Bacterial luciferase-like"/>
    <property type="match status" value="1"/>
</dbReference>
<reference evidence="6 7" key="1">
    <citation type="submission" date="2023-08" db="EMBL/GenBank/DDBJ databases">
        <authorList>
            <person name="Folkvardsen B D."/>
            <person name="Norman A."/>
        </authorList>
    </citation>
    <scope>NUCLEOTIDE SEQUENCE [LARGE SCALE GENOMIC DNA]</scope>
    <source>
        <strain evidence="6 7">Mu0050</strain>
    </source>
</reference>
<proteinExistence type="predicted"/>
<protein>
    <submittedName>
        <fullName evidence="6">TIGR03619 family F420-dependent LLM class oxidoreductase</fullName>
        <ecNumber evidence="6">1.-.-.-</ecNumber>
    </submittedName>
</protein>
<feature type="domain" description="Luciferase-like" evidence="5">
    <location>
        <begin position="20"/>
        <end position="242"/>
    </location>
</feature>
<dbReference type="Proteomes" id="UP001190466">
    <property type="component" value="Chromosome"/>
</dbReference>
<dbReference type="EMBL" id="OY726395">
    <property type="protein sequence ID" value="CAJ1584441.1"/>
    <property type="molecule type" value="Genomic_DNA"/>
</dbReference>
<dbReference type="PANTHER" id="PTHR42847:SF4">
    <property type="entry name" value="ALKANESULFONATE MONOOXYGENASE-RELATED"/>
    <property type="match status" value="1"/>
</dbReference>
<dbReference type="PANTHER" id="PTHR42847">
    <property type="entry name" value="ALKANESULFONATE MONOOXYGENASE"/>
    <property type="match status" value="1"/>
</dbReference>
<dbReference type="InterPro" id="IPR036661">
    <property type="entry name" value="Luciferase-like_sf"/>
</dbReference>